<dbReference type="InterPro" id="IPR000454">
    <property type="entry name" value="ATP_synth_F0_csu"/>
</dbReference>
<comment type="similarity">
    <text evidence="2 11">Belongs to the ATPase C chain family.</text>
</comment>
<comment type="subcellular location">
    <subcellularLocation>
        <location evidence="11">Cell membrane</location>
        <topology evidence="11">Multi-pass membrane protein</topology>
    </subcellularLocation>
    <subcellularLocation>
        <location evidence="1">Membrane</location>
        <topology evidence="1">Multi-pass membrane protein</topology>
    </subcellularLocation>
</comment>
<dbReference type="GO" id="GO:0045259">
    <property type="term" value="C:proton-transporting ATP synthase complex"/>
    <property type="evidence" value="ECO:0007669"/>
    <property type="project" value="UniProtKB-KW"/>
</dbReference>
<dbReference type="EMBL" id="CADCUR010000278">
    <property type="protein sequence ID" value="CAA9423133.1"/>
    <property type="molecule type" value="Genomic_DNA"/>
</dbReference>
<dbReference type="InterPro" id="IPR020537">
    <property type="entry name" value="ATP_synth_F0_csu_DDCD_BS"/>
</dbReference>
<dbReference type="GO" id="GO:0005886">
    <property type="term" value="C:plasma membrane"/>
    <property type="evidence" value="ECO:0007669"/>
    <property type="project" value="UniProtKB-SubCell"/>
</dbReference>
<feature type="signal peptide" evidence="12">
    <location>
        <begin position="1"/>
        <end position="25"/>
    </location>
</feature>
<evidence type="ECO:0000256" key="10">
    <source>
        <dbReference type="ARBA" id="ARBA00023136"/>
    </source>
</evidence>
<keyword evidence="4 11" id="KW-0138">CF(0)</keyword>
<keyword evidence="8 11" id="KW-0406">Ion transport</keyword>
<dbReference type="GO" id="GO:0033177">
    <property type="term" value="C:proton-transporting two-sector ATPase complex, proton-transporting domain"/>
    <property type="evidence" value="ECO:0007669"/>
    <property type="project" value="InterPro"/>
</dbReference>
<keyword evidence="11" id="KW-1003">Cell membrane</keyword>
<dbReference type="GO" id="GO:0008289">
    <property type="term" value="F:lipid binding"/>
    <property type="evidence" value="ECO:0007669"/>
    <property type="project" value="UniProtKB-KW"/>
</dbReference>
<evidence type="ECO:0000256" key="1">
    <source>
        <dbReference type="ARBA" id="ARBA00004141"/>
    </source>
</evidence>
<dbReference type="Pfam" id="PF00137">
    <property type="entry name" value="ATP-synt_C"/>
    <property type="match status" value="1"/>
</dbReference>
<keyword evidence="3 11" id="KW-0813">Transport</keyword>
<keyword evidence="10 11" id="KW-0472">Membrane</keyword>
<feature type="domain" description="V-ATPase proteolipid subunit C-like" evidence="13">
    <location>
        <begin position="43"/>
        <end position="104"/>
    </location>
</feature>
<keyword evidence="11" id="KW-0066">ATP synthesis</keyword>
<accession>A0A6J4PSE9</accession>
<evidence type="ECO:0000313" key="14">
    <source>
        <dbReference type="EMBL" id="CAA9423133.1"/>
    </source>
</evidence>
<keyword evidence="7 11" id="KW-1133">Transmembrane helix</keyword>
<evidence type="ECO:0000259" key="13">
    <source>
        <dbReference type="Pfam" id="PF00137"/>
    </source>
</evidence>
<name>A0A6J4PSE9_9BACT</name>
<dbReference type="PROSITE" id="PS00605">
    <property type="entry name" value="ATPASE_C"/>
    <property type="match status" value="1"/>
</dbReference>
<keyword evidence="12" id="KW-0732">Signal</keyword>
<evidence type="ECO:0000256" key="6">
    <source>
        <dbReference type="ARBA" id="ARBA00022781"/>
    </source>
</evidence>
<feature type="chain" id="PRO_5026704070" description="ATP synthase subunit c" evidence="12">
    <location>
        <begin position="26"/>
        <end position="107"/>
    </location>
</feature>
<feature type="transmembrane region" description="Helical" evidence="11">
    <location>
        <begin position="80"/>
        <end position="105"/>
    </location>
</feature>
<evidence type="ECO:0000256" key="5">
    <source>
        <dbReference type="ARBA" id="ARBA00022692"/>
    </source>
</evidence>
<sequence length="107" mass="10536">MNKLKYFFFSALALALMAIPAMAQAGGANAADNAQTVEAYQAIAAGIGFGIAAGLGGLGQGKIGAAAVEGAARNPGAAGTVQTMMIIGLALIESLVLLALVIVFAKL</sequence>
<dbReference type="AlphaFoldDB" id="A0A6J4PSE9"/>
<keyword evidence="9 11" id="KW-0446">Lipid-binding</keyword>
<reference evidence="14" key="1">
    <citation type="submission" date="2020-02" db="EMBL/GenBank/DDBJ databases">
        <authorList>
            <person name="Meier V. D."/>
        </authorList>
    </citation>
    <scope>NUCLEOTIDE SEQUENCE</scope>
    <source>
        <strain evidence="14">AVDCRST_MAG74</strain>
    </source>
</reference>
<evidence type="ECO:0000256" key="9">
    <source>
        <dbReference type="ARBA" id="ARBA00023121"/>
    </source>
</evidence>
<evidence type="ECO:0000256" key="7">
    <source>
        <dbReference type="ARBA" id="ARBA00022989"/>
    </source>
</evidence>
<gene>
    <name evidence="11" type="primary">atpE</name>
    <name evidence="14" type="ORF">AVDCRST_MAG74-3142</name>
</gene>
<dbReference type="SUPFAM" id="SSF81333">
    <property type="entry name" value="F1F0 ATP synthase subunit C"/>
    <property type="match status" value="1"/>
</dbReference>
<dbReference type="InterPro" id="IPR035921">
    <property type="entry name" value="F/V-ATP_Csub_sf"/>
</dbReference>
<keyword evidence="5 11" id="KW-0812">Transmembrane</keyword>
<evidence type="ECO:0000256" key="12">
    <source>
        <dbReference type="SAM" id="SignalP"/>
    </source>
</evidence>
<evidence type="ECO:0000256" key="8">
    <source>
        <dbReference type="ARBA" id="ARBA00023065"/>
    </source>
</evidence>
<keyword evidence="6 11" id="KW-0375">Hydrogen ion transport</keyword>
<feature type="transmembrane region" description="Helical" evidence="11">
    <location>
        <begin position="40"/>
        <end position="59"/>
    </location>
</feature>
<dbReference type="CDD" id="cd18121">
    <property type="entry name" value="ATP-synt_Fo_c"/>
    <property type="match status" value="1"/>
</dbReference>
<dbReference type="InterPro" id="IPR038662">
    <property type="entry name" value="ATP_synth_F0_csu_sf"/>
</dbReference>
<dbReference type="HAMAP" id="MF_01396">
    <property type="entry name" value="ATP_synth_c_bact"/>
    <property type="match status" value="1"/>
</dbReference>
<dbReference type="GO" id="GO:0046933">
    <property type="term" value="F:proton-transporting ATP synthase activity, rotational mechanism"/>
    <property type="evidence" value="ECO:0007669"/>
    <property type="project" value="UniProtKB-UniRule"/>
</dbReference>
<feature type="site" description="Reversibly protonated during proton transport" evidence="11">
    <location>
        <position position="93"/>
    </location>
</feature>
<evidence type="ECO:0000256" key="2">
    <source>
        <dbReference type="ARBA" id="ARBA00006704"/>
    </source>
</evidence>
<dbReference type="Gene3D" id="1.20.20.10">
    <property type="entry name" value="F1F0 ATP synthase subunit C"/>
    <property type="match status" value="1"/>
</dbReference>
<evidence type="ECO:0000256" key="11">
    <source>
        <dbReference type="HAMAP-Rule" id="MF_01396"/>
    </source>
</evidence>
<protein>
    <recommendedName>
        <fullName evidence="11">ATP synthase subunit c</fullName>
    </recommendedName>
    <alternativeName>
        <fullName evidence="11">ATP synthase F(0) sector subunit c</fullName>
    </alternativeName>
    <alternativeName>
        <fullName evidence="11">F-type ATPase subunit c</fullName>
        <shortName evidence="11">F-ATPase subunit c</shortName>
    </alternativeName>
    <alternativeName>
        <fullName evidence="11">Lipid-binding protein</fullName>
    </alternativeName>
</protein>
<comment type="function">
    <text evidence="11">Key component of the F(0) channel; it plays a direct role in translocation across the membrane. A homomeric c-ring of between 10-14 subunits forms the central stalk rotor element with the F(1) delta and epsilon subunits.</text>
</comment>
<comment type="function">
    <text evidence="11">F(1)F(0) ATP synthase produces ATP from ADP in the presence of a proton or sodium gradient. F-type ATPases consist of two structural domains, F(1) containing the extramembraneous catalytic core and F(0) containing the membrane proton channel, linked together by a central stalk and a peripheral stalk. During catalysis, ATP synthesis in the catalytic domain of F(1) is coupled via a rotary mechanism of the central stalk subunits to proton translocation.</text>
</comment>
<proteinExistence type="inferred from homology"/>
<organism evidence="14">
    <name type="scientific">uncultured Pyrinomonadaceae bacterium</name>
    <dbReference type="NCBI Taxonomy" id="2283094"/>
    <lineage>
        <taxon>Bacteria</taxon>
        <taxon>Pseudomonadati</taxon>
        <taxon>Acidobacteriota</taxon>
        <taxon>Blastocatellia</taxon>
        <taxon>Blastocatellales</taxon>
        <taxon>Pyrinomonadaceae</taxon>
        <taxon>environmental samples</taxon>
    </lineage>
</organism>
<dbReference type="InterPro" id="IPR002379">
    <property type="entry name" value="ATPase_proteolipid_c-like_dom"/>
</dbReference>
<evidence type="ECO:0000256" key="3">
    <source>
        <dbReference type="ARBA" id="ARBA00022448"/>
    </source>
</evidence>
<evidence type="ECO:0000256" key="4">
    <source>
        <dbReference type="ARBA" id="ARBA00022547"/>
    </source>
</evidence>
<dbReference type="PRINTS" id="PR00124">
    <property type="entry name" value="ATPASEC"/>
</dbReference>